<keyword evidence="4" id="KW-1185">Reference proteome</keyword>
<comment type="caution">
    <text evidence="3">The sequence shown here is derived from an EMBL/GenBank/DDBJ whole genome shotgun (WGS) entry which is preliminary data.</text>
</comment>
<evidence type="ECO:0000313" key="4">
    <source>
        <dbReference type="Proteomes" id="UP000307790"/>
    </source>
</evidence>
<accession>A0A5R9IBV5</accession>
<dbReference type="EMBL" id="VCBC01000029">
    <property type="protein sequence ID" value="TLU59473.1"/>
    <property type="molecule type" value="Genomic_DNA"/>
</dbReference>
<feature type="domain" description="Ice-binding protein C-terminal" evidence="2">
    <location>
        <begin position="200"/>
        <end position="218"/>
    </location>
</feature>
<organism evidence="3 4">
    <name type="scientific">Thalassotalea litorea</name>
    <dbReference type="NCBI Taxonomy" id="2020715"/>
    <lineage>
        <taxon>Bacteria</taxon>
        <taxon>Pseudomonadati</taxon>
        <taxon>Pseudomonadota</taxon>
        <taxon>Gammaproteobacteria</taxon>
        <taxon>Alteromonadales</taxon>
        <taxon>Colwelliaceae</taxon>
        <taxon>Thalassotalea</taxon>
    </lineage>
</organism>
<gene>
    <name evidence="3" type="ORF">FE810_16860</name>
</gene>
<dbReference type="Proteomes" id="UP000307790">
    <property type="component" value="Unassembled WGS sequence"/>
</dbReference>
<dbReference type="NCBIfam" id="TIGR02595">
    <property type="entry name" value="PEP_CTERM"/>
    <property type="match status" value="1"/>
</dbReference>
<dbReference type="OrthoDB" id="6399346at2"/>
<name>A0A5R9IBV5_9GAMM</name>
<keyword evidence="1" id="KW-0732">Signal</keyword>
<evidence type="ECO:0000313" key="3">
    <source>
        <dbReference type="EMBL" id="TLU59473.1"/>
    </source>
</evidence>
<evidence type="ECO:0000259" key="2">
    <source>
        <dbReference type="Pfam" id="PF07589"/>
    </source>
</evidence>
<feature type="chain" id="PRO_5024415646" evidence="1">
    <location>
        <begin position="25"/>
        <end position="221"/>
    </location>
</feature>
<evidence type="ECO:0000256" key="1">
    <source>
        <dbReference type="SAM" id="SignalP"/>
    </source>
</evidence>
<reference evidence="3 4" key="1">
    <citation type="submission" date="2019-05" db="EMBL/GenBank/DDBJ databases">
        <title>Genome sequences of Thalassotalea litorea 1K03283.</title>
        <authorList>
            <person name="Zhang D."/>
        </authorList>
    </citation>
    <scope>NUCLEOTIDE SEQUENCE [LARGE SCALE GENOMIC DNA]</scope>
    <source>
        <strain evidence="3 4">MCCC 1K03283</strain>
    </source>
</reference>
<dbReference type="AlphaFoldDB" id="A0A5R9IBV5"/>
<sequence>MSLKTVITGLVFTAFSFIAFNANAALMNVGGVEVMVADVDDYGKGGASSGTPPELVSFFSGANIIDTEGGQYEYKVTFLYKQAVFDNVFNAPDGQSIGTDAAENDMIMGTFNVAPGAFLDFSFGANCDASFMNCTEISNGSNVDSETSTSANFAVSEIATDGDVSTFYLFLNDTGSNPDVDYDDLIVFVELTKSGPPSEVPEPSTILLLALGAIGFARYKK</sequence>
<proteinExistence type="predicted"/>
<feature type="signal peptide" evidence="1">
    <location>
        <begin position="1"/>
        <end position="24"/>
    </location>
</feature>
<dbReference type="RefSeq" id="WP_138321822.1">
    <property type="nucleotide sequence ID" value="NZ_VCBC01000029.1"/>
</dbReference>
<protein>
    <submittedName>
        <fullName evidence="3">PEP-CTERM sorting domain-containing protein</fullName>
    </submittedName>
</protein>
<dbReference type="InterPro" id="IPR013424">
    <property type="entry name" value="Ice-binding_C"/>
</dbReference>
<dbReference type="Pfam" id="PF07589">
    <property type="entry name" value="PEP-CTERM"/>
    <property type="match status" value="1"/>
</dbReference>